<dbReference type="InterPro" id="IPR040251">
    <property type="entry name" value="SEC31-like"/>
</dbReference>
<evidence type="ECO:0000259" key="8">
    <source>
        <dbReference type="Pfam" id="PF12931"/>
    </source>
</evidence>
<evidence type="ECO:0000256" key="7">
    <source>
        <dbReference type="SAM" id="MobiDB-lite"/>
    </source>
</evidence>
<evidence type="ECO:0000256" key="5">
    <source>
        <dbReference type="ARBA" id="ARBA00022824"/>
    </source>
</evidence>
<accession>A0A1J4KH44</accession>
<proteinExistence type="predicted"/>
<evidence type="ECO:0000256" key="1">
    <source>
        <dbReference type="ARBA" id="ARBA00004240"/>
    </source>
</evidence>
<feature type="region of interest" description="Disordered" evidence="7">
    <location>
        <begin position="301"/>
        <end position="537"/>
    </location>
</feature>
<feature type="compositionally biased region" description="Low complexity" evidence="7">
    <location>
        <begin position="504"/>
        <end position="515"/>
    </location>
</feature>
<evidence type="ECO:0000256" key="2">
    <source>
        <dbReference type="ARBA" id="ARBA00022448"/>
    </source>
</evidence>
<keyword evidence="10" id="KW-1185">Reference proteome</keyword>
<reference evidence="9" key="1">
    <citation type="submission" date="2016-10" db="EMBL/GenBank/DDBJ databases">
        <authorList>
            <person name="Benchimol M."/>
            <person name="Almeida L.G."/>
            <person name="Vasconcelos A.T."/>
            <person name="Perreira-Neves A."/>
            <person name="Rosa I.A."/>
            <person name="Tasca T."/>
            <person name="Bogo M.R."/>
            <person name="de Souza W."/>
        </authorList>
    </citation>
    <scope>NUCLEOTIDE SEQUENCE [LARGE SCALE GENOMIC DNA]</scope>
    <source>
        <strain evidence="9">K</strain>
    </source>
</reference>
<keyword evidence="5" id="KW-0256">Endoplasmic reticulum</keyword>
<dbReference type="GO" id="GO:0005198">
    <property type="term" value="F:structural molecule activity"/>
    <property type="evidence" value="ECO:0007669"/>
    <property type="project" value="TreeGrafter"/>
</dbReference>
<comment type="subcellular location">
    <subcellularLocation>
        <location evidence="1">Endoplasmic reticulum</location>
    </subcellularLocation>
</comment>
<feature type="domain" description="Sec16 Sec23-binding" evidence="8">
    <location>
        <begin position="93"/>
        <end position="215"/>
    </location>
</feature>
<dbReference type="Proteomes" id="UP000179807">
    <property type="component" value="Unassembled WGS sequence"/>
</dbReference>
<protein>
    <recommendedName>
        <fullName evidence="8">Sec16 Sec23-binding domain-containing protein</fullName>
    </recommendedName>
</protein>
<dbReference type="OrthoDB" id="3254524at2759"/>
<organism evidence="9 10">
    <name type="scientific">Tritrichomonas foetus</name>
    <dbReference type="NCBI Taxonomy" id="1144522"/>
    <lineage>
        <taxon>Eukaryota</taxon>
        <taxon>Metamonada</taxon>
        <taxon>Parabasalia</taxon>
        <taxon>Tritrichomonadida</taxon>
        <taxon>Tritrichomonadidae</taxon>
        <taxon>Tritrichomonas</taxon>
    </lineage>
</organism>
<evidence type="ECO:0000256" key="4">
    <source>
        <dbReference type="ARBA" id="ARBA00022737"/>
    </source>
</evidence>
<gene>
    <name evidence="9" type="ORF">TRFO_04313</name>
</gene>
<dbReference type="VEuPathDB" id="TrichDB:TRFO_04313"/>
<keyword evidence="3" id="KW-0853">WD repeat</keyword>
<evidence type="ECO:0000256" key="6">
    <source>
        <dbReference type="ARBA" id="ARBA00022892"/>
    </source>
</evidence>
<feature type="compositionally biased region" description="Low complexity" evidence="7">
    <location>
        <begin position="307"/>
        <end position="328"/>
    </location>
</feature>
<keyword evidence="6" id="KW-0931">ER-Golgi transport</keyword>
<dbReference type="GO" id="GO:0070971">
    <property type="term" value="C:endoplasmic reticulum exit site"/>
    <property type="evidence" value="ECO:0007669"/>
    <property type="project" value="TreeGrafter"/>
</dbReference>
<dbReference type="GO" id="GO:0007029">
    <property type="term" value="P:endoplasmic reticulum organization"/>
    <property type="evidence" value="ECO:0007669"/>
    <property type="project" value="TreeGrafter"/>
</dbReference>
<name>A0A1J4KH44_9EUKA</name>
<feature type="region of interest" description="Disordered" evidence="7">
    <location>
        <begin position="596"/>
        <end position="640"/>
    </location>
</feature>
<dbReference type="AlphaFoldDB" id="A0A1J4KH44"/>
<dbReference type="PANTHER" id="PTHR13923">
    <property type="entry name" value="SEC31-RELATED PROTEIN"/>
    <property type="match status" value="1"/>
</dbReference>
<dbReference type="InterPro" id="IPR024298">
    <property type="entry name" value="Sec16_Sec23-bd"/>
</dbReference>
<feature type="compositionally biased region" description="Pro residues" evidence="7">
    <location>
        <begin position="373"/>
        <end position="389"/>
    </location>
</feature>
<dbReference type="GO" id="GO:0090110">
    <property type="term" value="P:COPII-coated vesicle cargo loading"/>
    <property type="evidence" value="ECO:0007669"/>
    <property type="project" value="TreeGrafter"/>
</dbReference>
<dbReference type="Pfam" id="PF12931">
    <property type="entry name" value="TPR_Sec16"/>
    <property type="match status" value="1"/>
</dbReference>
<dbReference type="RefSeq" id="XP_068363416.1">
    <property type="nucleotide sequence ID" value="XM_068491815.1"/>
</dbReference>
<sequence length="746" mass="79969">MSPDTFKQNALANIGIVASKFAEQLKPAEKLDIQSEGAATTSASLFGEAPADGDDPAFVFGAAQSADEEVFSEAFAPFRVLPKREKDEAGNMIAQALISGNLQDAIDCCFQSEKFADALLIASCGPQELFQMTRERYIRHDNSTLTRLISHISQDKLDNFVRYAKTKDWREIFAVLCNYAKDDFEKNAEFLGRRLITERNDYNAALICFVAAKQYDMVQQCLFQIYETVENKDTSSASVVLLILEKLCAMAGTKADEVVAPIAKTFLQHVIQSGHKDDAIRFVNAFPANSRLQELKAALTGQAISHQQSPQQQQQRRPYNPQQQQQPPIGVPNTFQPQQQPGMPPQPGVQQPQPQQPRPGPTGVFTPSMGPQHGPPPPGKAVPPPPPTGSQPTAAPNQYNRQGQYVSPPGAYNNPTFVPVSQPPLQSAGFQPQQQVRPPPPGPAPTQMTPPGSLHQGVQPPPPQASPVINAPPPAFMPQIVAPPTTPMMPNAGPAPGSFGGYPGAPSMGQQQPSQPSAPPPAAQPNINVPPPAPTVVMPQIQMPSVAPQPMMPTPGPQGVPVNAPPRMEAPPMAQPNINAPPPMTIVPPPVPMAGGQPQPGMPQMGQAPGMPYGAPQQARAAPAQAPPPPPKKSPEATIDEVPDSYRPLAEQLQALVQGIESRPNMNTANKKALQDAAAKLPFVYGLLRDEAVPEALATDIIQFIQKINGGDVAGANQIRKNAIVQHMSKCRDAVLIMNYISNAIR</sequence>
<feature type="compositionally biased region" description="Low complexity" evidence="7">
    <location>
        <begin position="596"/>
        <end position="624"/>
    </location>
</feature>
<feature type="compositionally biased region" description="Pro residues" evidence="7">
    <location>
        <begin position="516"/>
        <end position="534"/>
    </location>
</feature>
<dbReference type="GeneID" id="94826519"/>
<dbReference type="PANTHER" id="PTHR13923:SF11">
    <property type="entry name" value="SECRETORY 31, ISOFORM D"/>
    <property type="match status" value="1"/>
</dbReference>
<dbReference type="EMBL" id="MLAK01000616">
    <property type="protein sequence ID" value="OHT10280.1"/>
    <property type="molecule type" value="Genomic_DNA"/>
</dbReference>
<keyword evidence="2" id="KW-0813">Transport</keyword>
<evidence type="ECO:0000313" key="10">
    <source>
        <dbReference type="Proteomes" id="UP000179807"/>
    </source>
</evidence>
<evidence type="ECO:0000313" key="9">
    <source>
        <dbReference type="EMBL" id="OHT10280.1"/>
    </source>
</evidence>
<comment type="caution">
    <text evidence="9">The sequence shown here is derived from an EMBL/GenBank/DDBJ whole genome shotgun (WGS) entry which is preliminary data.</text>
</comment>
<dbReference type="GO" id="GO:0030127">
    <property type="term" value="C:COPII vesicle coat"/>
    <property type="evidence" value="ECO:0007669"/>
    <property type="project" value="TreeGrafter"/>
</dbReference>
<feature type="compositionally biased region" description="Pro residues" evidence="7">
    <location>
        <begin position="459"/>
        <end position="476"/>
    </location>
</feature>
<keyword evidence="4" id="KW-0677">Repeat</keyword>
<dbReference type="Gene3D" id="1.25.40.1030">
    <property type="match status" value="1"/>
</dbReference>
<evidence type="ECO:0000256" key="3">
    <source>
        <dbReference type="ARBA" id="ARBA00022574"/>
    </source>
</evidence>